<dbReference type="InterPro" id="IPR006058">
    <property type="entry name" value="2Fe2S_fd_BS"/>
</dbReference>
<evidence type="ECO:0000313" key="7">
    <source>
        <dbReference type="EMBL" id="MBU8827135.1"/>
    </source>
</evidence>
<dbReference type="Gene3D" id="3.10.20.30">
    <property type="match status" value="1"/>
</dbReference>
<dbReference type="EMBL" id="JAHBOM010000036">
    <property type="protein sequence ID" value="MBU8827135.1"/>
    <property type="molecule type" value="Genomic_DNA"/>
</dbReference>
<dbReference type="PROSITE" id="PS51085">
    <property type="entry name" value="2FE2S_FER_2"/>
    <property type="match status" value="1"/>
</dbReference>
<dbReference type="PROSITE" id="PS00197">
    <property type="entry name" value="2FE2S_FER_1"/>
    <property type="match status" value="1"/>
</dbReference>
<organism evidence="7 8">
    <name type="scientific">Mycolicibacterium goodii</name>
    <name type="common">Mycobacterium goodii</name>
    <dbReference type="NCBI Taxonomy" id="134601"/>
    <lineage>
        <taxon>Bacteria</taxon>
        <taxon>Bacillati</taxon>
        <taxon>Actinomycetota</taxon>
        <taxon>Actinomycetes</taxon>
        <taxon>Mycobacteriales</taxon>
        <taxon>Mycobacteriaceae</taxon>
        <taxon>Mycolicibacterium</taxon>
    </lineage>
</organism>
<dbReference type="InterPro" id="IPR051452">
    <property type="entry name" value="Diverse_Oxidoreductases"/>
</dbReference>
<comment type="caution">
    <text evidence="7">The sequence shown here is derived from an EMBL/GenBank/DDBJ whole genome shotgun (WGS) entry which is preliminary data.</text>
</comment>
<keyword evidence="1" id="KW-0001">2Fe-2S</keyword>
<dbReference type="InterPro" id="IPR036010">
    <property type="entry name" value="2Fe-2S_ferredoxin-like_sf"/>
</dbReference>
<evidence type="ECO:0000313" key="8">
    <source>
        <dbReference type="Proteomes" id="UP000696413"/>
    </source>
</evidence>
<feature type="domain" description="2Fe-2S ferredoxin-type" evidence="6">
    <location>
        <begin position="10"/>
        <end position="86"/>
    </location>
</feature>
<proteinExistence type="predicted"/>
<dbReference type="SUPFAM" id="SSF47741">
    <property type="entry name" value="CO dehydrogenase ISP C-domain like"/>
    <property type="match status" value="1"/>
</dbReference>
<keyword evidence="5" id="KW-0411">Iron-sulfur</keyword>
<keyword evidence="2" id="KW-0479">Metal-binding</keyword>
<dbReference type="PANTHER" id="PTHR44379">
    <property type="entry name" value="OXIDOREDUCTASE WITH IRON-SULFUR SUBUNIT"/>
    <property type="match status" value="1"/>
</dbReference>
<protein>
    <submittedName>
        <fullName evidence="7">(2Fe-2S)-binding protein</fullName>
    </submittedName>
</protein>
<dbReference type="InterPro" id="IPR001041">
    <property type="entry name" value="2Fe-2S_ferredoxin-type"/>
</dbReference>
<evidence type="ECO:0000256" key="3">
    <source>
        <dbReference type="ARBA" id="ARBA00023002"/>
    </source>
</evidence>
<accession>A0ABS6I053</accession>
<keyword evidence="4" id="KW-0408">Iron</keyword>
<dbReference type="Proteomes" id="UP000696413">
    <property type="component" value="Unassembled WGS sequence"/>
</dbReference>
<keyword evidence="8" id="KW-1185">Reference proteome</keyword>
<dbReference type="SUPFAM" id="SSF54292">
    <property type="entry name" value="2Fe-2S ferredoxin-like"/>
    <property type="match status" value="1"/>
</dbReference>
<evidence type="ECO:0000256" key="1">
    <source>
        <dbReference type="ARBA" id="ARBA00022714"/>
    </source>
</evidence>
<dbReference type="Pfam" id="PF00111">
    <property type="entry name" value="Fer2"/>
    <property type="match status" value="1"/>
</dbReference>
<sequence length="166" mass="17574">MPDPVGADRIDISVEVDGCPAHLTVDADLTLLDVLREELGRTEVRAGCRNGDCGTCTAVVDGRCIKTCLMLASRADGARVQTIAGLADGDEPDALQRAFMEEYGFQCGFCLPGMLLAATDLLGRDPHPSVAAIREALSGNLCRCTGYVNAVRAVQRAAELREQPPG</sequence>
<evidence type="ECO:0000256" key="5">
    <source>
        <dbReference type="ARBA" id="ARBA00023014"/>
    </source>
</evidence>
<keyword evidence="3" id="KW-0560">Oxidoreductase</keyword>
<dbReference type="Gene3D" id="1.10.150.120">
    <property type="entry name" value="[2Fe-2S]-binding domain"/>
    <property type="match status" value="1"/>
</dbReference>
<dbReference type="Pfam" id="PF01799">
    <property type="entry name" value="Fer2_2"/>
    <property type="match status" value="1"/>
</dbReference>
<dbReference type="InterPro" id="IPR002888">
    <property type="entry name" value="2Fe-2S-bd"/>
</dbReference>
<dbReference type="CDD" id="cd00207">
    <property type="entry name" value="fer2"/>
    <property type="match status" value="1"/>
</dbReference>
<dbReference type="InterPro" id="IPR012675">
    <property type="entry name" value="Beta-grasp_dom_sf"/>
</dbReference>
<dbReference type="RefSeq" id="WP_073681411.1">
    <property type="nucleotide sequence ID" value="NZ_JAHBOK010000016.1"/>
</dbReference>
<evidence type="ECO:0000256" key="2">
    <source>
        <dbReference type="ARBA" id="ARBA00022723"/>
    </source>
</evidence>
<gene>
    <name evidence="7" type="ORF">KL859_30205</name>
</gene>
<dbReference type="InterPro" id="IPR036884">
    <property type="entry name" value="2Fe-2S-bd_dom_sf"/>
</dbReference>
<evidence type="ECO:0000256" key="4">
    <source>
        <dbReference type="ARBA" id="ARBA00023004"/>
    </source>
</evidence>
<evidence type="ECO:0000259" key="6">
    <source>
        <dbReference type="PROSITE" id="PS51085"/>
    </source>
</evidence>
<name>A0ABS6I053_MYCGD</name>
<reference evidence="7 8" key="1">
    <citation type="submission" date="2021-05" db="EMBL/GenBank/DDBJ databases">
        <title>Draft Genome Sequences of Clinical Respiratory Isolates of Mycobacterium goodii Recovered in Ireland.</title>
        <authorList>
            <person name="Flanagan P.R."/>
            <person name="Mok S."/>
            <person name="Roycroft E."/>
            <person name="Rogers T.R."/>
            <person name="Fitzgibbon M."/>
        </authorList>
    </citation>
    <scope>NUCLEOTIDE SEQUENCE [LARGE SCALE GENOMIC DNA]</scope>
    <source>
        <strain evidence="7 8">14IE55</strain>
    </source>
</reference>
<dbReference type="PANTHER" id="PTHR44379:SF5">
    <property type="entry name" value="OXIDOREDUCTASE WITH IRON-SULFUR SUBUNIT"/>
    <property type="match status" value="1"/>
</dbReference>